<evidence type="ECO:0000256" key="8">
    <source>
        <dbReference type="SAM" id="MobiDB-lite"/>
    </source>
</evidence>
<proteinExistence type="inferred from homology"/>
<sequence length="881" mass="94501">MAHYDGPAFGRKPISPAKFDDANDDYELPPRQQHPTARPQKEPVANTKPAAHTPTTTETTQTEARPGAALARTMPMSAFTTPASLVDRAQRVKIDYSALLTRLERPDDAVFFLATEADDEEAAVESEIVSVEVVASDDDTPDDSALPTVDEVATDQDEALVDADSEAEDARGATPEPNLDAETISDTTSESQTDSEIAADQLDSETADVEENAADSADMEAPEVEVEPTNEAADGEPAISTDEAETTDLTTSIDEATPASAEAQISDEDASPRHSDQDETAPAPTGSAHTYVAATLTEMMDQTRRHPEKRATTTATQAASREERSLLPDRRAVSQEVQAYLAKKKAAPTSGASTTETVTAQPTATQSSSAVPETPVSPTDVTAPQPVLSHPSANGLGDTEAPATAQAQPAPYEFPSLDLLDPVATGDEEAQETWAVNQMGQLDKTLAAFNVDAHVVDKTIGPTVTQFQVAVGPGVKVNKITNLTDDLKRALAARDIRIEAPIPGKTTVGIEIPNLHPRPVMLREVLQSPVFQDARSPLTVALGVDLFGQPVVTDLGRMPHGLIAGATGSGKSVFINSILTSLLYKATPQQVRLLLIDPKAVELAVYNGLPHLVSPVISDPKAAAAALKWAVQEMDDRYKKLEAARVRNLKQFNEKAAAHGDYGLQLPYLVIVIDELADLMMVASSEVQDYIARITAKARAAGIHLLVATQRPSVDVITGTIKNNIPTRIAFMVASQVDSRTIIDTAGAERLLGKGDMLYLGSGASQARRLQGTFIDQAIDDVVGFVKQQAPVHYDFQPETLLHKSEAAADQDPLMPQVMAYLVDQQEVSTSKLQRVFSIGYNHAAKLIDELERRHFVSPANASKPRDVYLTQEDLARLSDQ</sequence>
<feature type="compositionally biased region" description="Low complexity" evidence="8">
    <location>
        <begin position="352"/>
        <end position="365"/>
    </location>
</feature>
<feature type="compositionally biased region" description="Low complexity" evidence="8">
    <location>
        <begin position="45"/>
        <end position="64"/>
    </location>
</feature>
<evidence type="ECO:0000256" key="6">
    <source>
        <dbReference type="ARBA" id="ARBA00025923"/>
    </source>
</evidence>
<dbReference type="Pfam" id="PF17854">
    <property type="entry name" value="FtsK_alpha"/>
    <property type="match status" value="1"/>
</dbReference>
<dbReference type="SUPFAM" id="SSF46785">
    <property type="entry name" value="Winged helix' DNA-binding domain"/>
    <property type="match status" value="1"/>
</dbReference>
<dbReference type="Pfam" id="PF09397">
    <property type="entry name" value="FtsK_gamma"/>
    <property type="match status" value="1"/>
</dbReference>
<dbReference type="EMBL" id="JBHTOC010000008">
    <property type="protein sequence ID" value="MFD1429847.1"/>
    <property type="molecule type" value="Genomic_DNA"/>
</dbReference>
<comment type="subunit">
    <text evidence="6">Homohexamer. Forms a ring that surrounds DNA.</text>
</comment>
<dbReference type="Gene3D" id="3.30.980.40">
    <property type="match status" value="1"/>
</dbReference>
<dbReference type="InterPro" id="IPR027417">
    <property type="entry name" value="P-loop_NTPase"/>
</dbReference>
<feature type="binding site" evidence="7">
    <location>
        <begin position="565"/>
        <end position="572"/>
    </location>
    <ligand>
        <name>ATP</name>
        <dbReference type="ChEBI" id="CHEBI:30616"/>
    </ligand>
</feature>
<dbReference type="PANTHER" id="PTHR22683">
    <property type="entry name" value="SPORULATION PROTEIN RELATED"/>
    <property type="match status" value="1"/>
</dbReference>
<organism evidence="10 11">
    <name type="scientific">Lacticaseibacillus mingshuiensis</name>
    <dbReference type="NCBI Taxonomy" id="2799574"/>
    <lineage>
        <taxon>Bacteria</taxon>
        <taxon>Bacillati</taxon>
        <taxon>Bacillota</taxon>
        <taxon>Bacilli</taxon>
        <taxon>Lactobacillales</taxon>
        <taxon>Lactobacillaceae</taxon>
        <taxon>Lacticaseibacillus</taxon>
    </lineage>
</organism>
<evidence type="ECO:0000256" key="7">
    <source>
        <dbReference type="PROSITE-ProRule" id="PRU00289"/>
    </source>
</evidence>
<feature type="compositionally biased region" description="Basic and acidic residues" evidence="8">
    <location>
        <begin position="320"/>
        <end position="333"/>
    </location>
</feature>
<evidence type="ECO:0000256" key="3">
    <source>
        <dbReference type="ARBA" id="ARBA00022741"/>
    </source>
</evidence>
<dbReference type="InterPro" id="IPR041027">
    <property type="entry name" value="FtsK_alpha"/>
</dbReference>
<keyword evidence="5" id="KW-0238">DNA-binding</keyword>
<dbReference type="RefSeq" id="WP_203636943.1">
    <property type="nucleotide sequence ID" value="NZ_BOLS01000002.1"/>
</dbReference>
<dbReference type="SMART" id="SM00382">
    <property type="entry name" value="AAA"/>
    <property type="match status" value="1"/>
</dbReference>
<keyword evidence="4 7" id="KW-0067">ATP-binding</keyword>
<dbReference type="InterPro" id="IPR050206">
    <property type="entry name" value="FtsK/SpoIIIE/SftA"/>
</dbReference>
<comment type="caution">
    <text evidence="10">The sequence shown here is derived from an EMBL/GenBank/DDBJ whole genome shotgun (WGS) entry which is preliminary data.</text>
</comment>
<feature type="compositionally biased region" description="Acidic residues" evidence="8">
    <location>
        <begin position="202"/>
        <end position="228"/>
    </location>
</feature>
<keyword evidence="11" id="KW-1185">Reference proteome</keyword>
<protein>
    <recommendedName>
        <fullName evidence="2">DNA translocase FtsK</fullName>
    </recommendedName>
</protein>
<dbReference type="SMART" id="SM00843">
    <property type="entry name" value="Ftsk_gamma"/>
    <property type="match status" value="1"/>
</dbReference>
<feature type="region of interest" description="Disordered" evidence="8">
    <location>
        <begin position="135"/>
        <end position="405"/>
    </location>
</feature>
<comment type="similarity">
    <text evidence="1">Belongs to the FtsK/SpoIIIE/SftA family.</text>
</comment>
<evidence type="ECO:0000256" key="5">
    <source>
        <dbReference type="ARBA" id="ARBA00023125"/>
    </source>
</evidence>
<feature type="compositionally biased region" description="Polar residues" evidence="8">
    <location>
        <begin position="366"/>
        <end position="382"/>
    </location>
</feature>
<feature type="compositionally biased region" description="Low complexity" evidence="8">
    <location>
        <begin position="182"/>
        <end position="196"/>
    </location>
</feature>
<dbReference type="InterPro" id="IPR018541">
    <property type="entry name" value="Ftsk_gamma"/>
</dbReference>
<accession>A0ABW4CGC2</accession>
<evidence type="ECO:0000256" key="2">
    <source>
        <dbReference type="ARBA" id="ARBA00020887"/>
    </source>
</evidence>
<name>A0ABW4CGC2_9LACO</name>
<feature type="domain" description="FtsK" evidence="9">
    <location>
        <begin position="548"/>
        <end position="740"/>
    </location>
</feature>
<dbReference type="InterPro" id="IPR003593">
    <property type="entry name" value="AAA+_ATPase"/>
</dbReference>
<evidence type="ECO:0000256" key="4">
    <source>
        <dbReference type="ARBA" id="ARBA00022840"/>
    </source>
</evidence>
<evidence type="ECO:0000256" key="1">
    <source>
        <dbReference type="ARBA" id="ARBA00006474"/>
    </source>
</evidence>
<dbReference type="PROSITE" id="PS50901">
    <property type="entry name" value="FTSK"/>
    <property type="match status" value="1"/>
</dbReference>
<dbReference type="InterPro" id="IPR036388">
    <property type="entry name" value="WH-like_DNA-bd_sf"/>
</dbReference>
<reference evidence="11" key="1">
    <citation type="journal article" date="2019" name="Int. J. Syst. Evol. Microbiol.">
        <title>The Global Catalogue of Microorganisms (GCM) 10K type strain sequencing project: providing services to taxonomists for standard genome sequencing and annotation.</title>
        <authorList>
            <consortium name="The Broad Institute Genomics Platform"/>
            <consortium name="The Broad Institute Genome Sequencing Center for Infectious Disease"/>
            <person name="Wu L."/>
            <person name="Ma J."/>
        </authorList>
    </citation>
    <scope>NUCLEOTIDE SEQUENCE [LARGE SCALE GENOMIC DNA]</scope>
    <source>
        <strain evidence="11">CCM 8980</strain>
    </source>
</reference>
<keyword evidence="3 7" id="KW-0547">Nucleotide-binding</keyword>
<feature type="region of interest" description="Disordered" evidence="8">
    <location>
        <begin position="1"/>
        <end position="69"/>
    </location>
</feature>
<dbReference type="Gene3D" id="3.40.50.300">
    <property type="entry name" value="P-loop containing nucleotide triphosphate hydrolases"/>
    <property type="match status" value="1"/>
</dbReference>
<dbReference type="Pfam" id="PF01580">
    <property type="entry name" value="FtsK_SpoIIIE"/>
    <property type="match status" value="1"/>
</dbReference>
<evidence type="ECO:0000313" key="11">
    <source>
        <dbReference type="Proteomes" id="UP001597196"/>
    </source>
</evidence>
<dbReference type="SUPFAM" id="SSF52540">
    <property type="entry name" value="P-loop containing nucleoside triphosphate hydrolases"/>
    <property type="match status" value="1"/>
</dbReference>
<evidence type="ECO:0000313" key="10">
    <source>
        <dbReference type="EMBL" id="MFD1429847.1"/>
    </source>
</evidence>
<dbReference type="InterPro" id="IPR002543">
    <property type="entry name" value="FtsK_dom"/>
</dbReference>
<feature type="compositionally biased region" description="Acidic residues" evidence="8">
    <location>
        <begin position="152"/>
        <end position="167"/>
    </location>
</feature>
<feature type="compositionally biased region" description="Basic and acidic residues" evidence="8">
    <location>
        <begin position="301"/>
        <end position="311"/>
    </location>
</feature>
<dbReference type="CDD" id="cd01127">
    <property type="entry name" value="TrwB_TraG_TraD_VirD4"/>
    <property type="match status" value="1"/>
</dbReference>
<dbReference type="Gene3D" id="1.10.10.10">
    <property type="entry name" value="Winged helix-like DNA-binding domain superfamily/Winged helix DNA-binding domain"/>
    <property type="match status" value="1"/>
</dbReference>
<dbReference type="PANTHER" id="PTHR22683:SF42">
    <property type="entry name" value="DNA TRANSLOCASE SFTA"/>
    <property type="match status" value="1"/>
</dbReference>
<evidence type="ECO:0000259" key="9">
    <source>
        <dbReference type="PROSITE" id="PS50901"/>
    </source>
</evidence>
<dbReference type="Proteomes" id="UP001597196">
    <property type="component" value="Unassembled WGS sequence"/>
</dbReference>
<gene>
    <name evidence="10" type="ORF">ACFQ4P_06260</name>
</gene>
<dbReference type="InterPro" id="IPR036390">
    <property type="entry name" value="WH_DNA-bd_sf"/>
</dbReference>